<comment type="caution">
    <text evidence="2">The sequence shown here is derived from an EMBL/GenBank/DDBJ whole genome shotgun (WGS) entry which is preliminary data.</text>
</comment>
<keyword evidence="1" id="KW-1133">Transmembrane helix</keyword>
<gene>
    <name evidence="2" type="ORF">EYD46_13575</name>
</gene>
<reference evidence="2 3" key="1">
    <citation type="journal article" date="2015" name="Int. J. Syst. Evol. Microbiol.">
        <title>Hyunsoonleella pacifica sp. nov., isolated from seawater of South Pacific Gyre.</title>
        <authorList>
            <person name="Gao X."/>
            <person name="Zhang Z."/>
            <person name="Dai X."/>
            <person name="Zhang X.H."/>
        </authorList>
    </citation>
    <scope>NUCLEOTIDE SEQUENCE [LARGE SCALE GENOMIC DNA]</scope>
    <source>
        <strain evidence="2 3">SW033</strain>
    </source>
</reference>
<dbReference type="EMBL" id="SIRS01000005">
    <property type="protein sequence ID" value="TBN14595.1"/>
    <property type="molecule type" value="Genomic_DNA"/>
</dbReference>
<keyword evidence="1" id="KW-0812">Transmembrane</keyword>
<protein>
    <submittedName>
        <fullName evidence="2">Uncharacterized protein</fullName>
    </submittedName>
</protein>
<organism evidence="2 3">
    <name type="scientific">Hyunsoonleella pacifica</name>
    <dbReference type="NCBI Taxonomy" id="1080224"/>
    <lineage>
        <taxon>Bacteria</taxon>
        <taxon>Pseudomonadati</taxon>
        <taxon>Bacteroidota</taxon>
        <taxon>Flavobacteriia</taxon>
        <taxon>Flavobacteriales</taxon>
        <taxon>Flavobacteriaceae</taxon>
    </lineage>
</organism>
<dbReference type="Proteomes" id="UP000292372">
    <property type="component" value="Unassembled WGS sequence"/>
</dbReference>
<keyword evidence="1" id="KW-0472">Membrane</keyword>
<feature type="transmembrane region" description="Helical" evidence="1">
    <location>
        <begin position="61"/>
        <end position="87"/>
    </location>
</feature>
<evidence type="ECO:0000313" key="3">
    <source>
        <dbReference type="Proteomes" id="UP000292372"/>
    </source>
</evidence>
<dbReference type="RefSeq" id="WP_130937717.1">
    <property type="nucleotide sequence ID" value="NZ_BMEE01000002.1"/>
</dbReference>
<proteinExistence type="predicted"/>
<dbReference type="AlphaFoldDB" id="A0A4Q9FL49"/>
<sequence>MEANKNQLKSIWGKWWVPIRKWFYPAWLIYEASIRFYDYALDLYKYTIGLQDYIGETSTQILATFSGIIIFIICSFYLTVPACLALFKFFKEEKHTNHPFENSIKTYL</sequence>
<evidence type="ECO:0000256" key="1">
    <source>
        <dbReference type="SAM" id="Phobius"/>
    </source>
</evidence>
<accession>A0A4Q9FL49</accession>
<name>A0A4Q9FL49_9FLAO</name>
<keyword evidence="3" id="KW-1185">Reference proteome</keyword>
<dbReference type="OrthoDB" id="1189484at2"/>
<evidence type="ECO:0000313" key="2">
    <source>
        <dbReference type="EMBL" id="TBN14595.1"/>
    </source>
</evidence>